<sequence length="146" mass="16226">MSRKPRWSVTWPTRPNGVYTQLVRADNPTEAVRVAAEMDVVPNSNYALAFDYEPEVWRIRRPYRWLSHHIAGPDYGGAGADAETFVPIPLDTRQIAKQVLSAVRAGDARGRTVGQIVSWMRPEDVEAVLFYVAAEACGIDARTAAV</sequence>
<dbReference type="Proteomes" id="UP001165590">
    <property type="component" value="Unassembled WGS sequence"/>
</dbReference>
<gene>
    <name evidence="1" type="ORF">K3769_04485</name>
</gene>
<comment type="caution">
    <text evidence="1">The sequence shown here is derived from an EMBL/GenBank/DDBJ whole genome shotgun (WGS) entry which is preliminary data.</text>
</comment>
<organism evidence="1 2">
    <name type="scientific">Streptomyces ortus</name>
    <dbReference type="NCBI Taxonomy" id="2867268"/>
    <lineage>
        <taxon>Bacteria</taxon>
        <taxon>Bacillati</taxon>
        <taxon>Actinomycetota</taxon>
        <taxon>Actinomycetes</taxon>
        <taxon>Kitasatosporales</taxon>
        <taxon>Streptomycetaceae</taxon>
        <taxon>Streptomyces</taxon>
    </lineage>
</organism>
<evidence type="ECO:0000313" key="2">
    <source>
        <dbReference type="Proteomes" id="UP001165590"/>
    </source>
</evidence>
<accession>A0ABT3UWW1</accession>
<reference evidence="1" key="1">
    <citation type="journal article" date="2022" name="bioRxiv">
        <title>Discovery and biosynthetic assessment of Streptomyces ortus sp nov. isolated from a deep-sea sponge.</title>
        <authorList>
            <person name="Williams S.E."/>
        </authorList>
    </citation>
    <scope>NUCLEOTIDE SEQUENCE</scope>
    <source>
        <strain evidence="1">A15ISP2-DRY2</strain>
    </source>
</reference>
<dbReference type="EMBL" id="JAIFZO010000002">
    <property type="protein sequence ID" value="MCX4232049.1"/>
    <property type="molecule type" value="Genomic_DNA"/>
</dbReference>
<keyword evidence="2" id="KW-1185">Reference proteome</keyword>
<proteinExistence type="predicted"/>
<evidence type="ECO:0000313" key="1">
    <source>
        <dbReference type="EMBL" id="MCX4232049.1"/>
    </source>
</evidence>
<name>A0ABT3UWW1_9ACTN</name>
<protein>
    <submittedName>
        <fullName evidence="1">Uncharacterized protein</fullName>
    </submittedName>
</protein>
<dbReference type="RefSeq" id="WP_267025152.1">
    <property type="nucleotide sequence ID" value="NZ_JAIFZO010000002.1"/>
</dbReference>